<dbReference type="eggNOG" id="COG2370">
    <property type="taxonomic scope" value="Bacteria"/>
</dbReference>
<feature type="chain" id="PRO_5001718326" evidence="2">
    <location>
        <begin position="19"/>
        <end position="181"/>
    </location>
</feature>
<dbReference type="RefSeq" id="WP_038611484.1">
    <property type="nucleotide sequence ID" value="NZ_CP009048.1"/>
</dbReference>
<accession>A0A077FFI4</accession>
<dbReference type="OrthoDB" id="9808192at2"/>
<feature type="signal peptide" evidence="2">
    <location>
        <begin position="1"/>
        <end position="18"/>
    </location>
</feature>
<name>A0A077FFI4_9PSED</name>
<keyword evidence="2" id="KW-0732">Signal</keyword>
<proteinExistence type="predicted"/>
<feature type="transmembrane region" description="Helical" evidence="1">
    <location>
        <begin position="108"/>
        <end position="125"/>
    </location>
</feature>
<dbReference type="InterPro" id="IPR007038">
    <property type="entry name" value="HupE_UreJ"/>
</dbReference>
<protein>
    <submittedName>
        <fullName evidence="3">Urease accessory protein UreJ</fullName>
    </submittedName>
</protein>
<evidence type="ECO:0000256" key="1">
    <source>
        <dbReference type="SAM" id="Phobius"/>
    </source>
</evidence>
<dbReference type="KEGG" id="palk:PSAKL28_28040"/>
<dbReference type="PIRSF" id="PIRSF016919">
    <property type="entry name" value="HupE_UreJ"/>
    <property type="match status" value="1"/>
</dbReference>
<dbReference type="HOGENOM" id="CLU_088877_2_0_6"/>
<feature type="transmembrane region" description="Helical" evidence="1">
    <location>
        <begin position="131"/>
        <end position="157"/>
    </location>
</feature>
<keyword evidence="1" id="KW-1133">Transmembrane helix</keyword>
<feature type="transmembrane region" description="Helical" evidence="1">
    <location>
        <begin position="34"/>
        <end position="53"/>
    </location>
</feature>
<dbReference type="AlphaFoldDB" id="A0A077FFI4"/>
<organism evidence="3 4">
    <name type="scientific">Pseudomonas alkylphenolica</name>
    <dbReference type="NCBI Taxonomy" id="237609"/>
    <lineage>
        <taxon>Bacteria</taxon>
        <taxon>Pseudomonadati</taxon>
        <taxon>Pseudomonadota</taxon>
        <taxon>Gammaproteobacteria</taxon>
        <taxon>Pseudomonadales</taxon>
        <taxon>Pseudomonadaceae</taxon>
        <taxon>Pseudomonas</taxon>
    </lineage>
</organism>
<keyword evidence="1" id="KW-0812">Transmembrane</keyword>
<evidence type="ECO:0000313" key="3">
    <source>
        <dbReference type="EMBL" id="AIL61996.1"/>
    </source>
</evidence>
<dbReference type="EMBL" id="CP009048">
    <property type="protein sequence ID" value="AIL61996.1"/>
    <property type="molecule type" value="Genomic_DNA"/>
</dbReference>
<keyword evidence="1" id="KW-0472">Membrane</keyword>
<feature type="transmembrane region" description="Helical" evidence="1">
    <location>
        <begin position="84"/>
        <end position="101"/>
    </location>
</feature>
<evidence type="ECO:0000256" key="2">
    <source>
        <dbReference type="SAM" id="SignalP"/>
    </source>
</evidence>
<gene>
    <name evidence="3" type="ORF">PSAKL28_28040</name>
</gene>
<sequence length="181" mass="18442">MKNTLALALLLVAVPAFAHPGHDANPLQDGLLHPLTGLDHLLMLLGTGVLAALTGRTLALPLLTLCAMFGGALLGHLFGGVIGMEQMIIGSLLVAAAALLLPGRQLMLALAMPLFALFHGWAHGVEASPGAFWMFSAGFVTVSGLLLLAGFTAGCLLRRHRGLQKAFGGGLLAGAAVVLAG</sequence>
<dbReference type="Proteomes" id="UP000028931">
    <property type="component" value="Chromosome"/>
</dbReference>
<dbReference type="Pfam" id="PF04955">
    <property type="entry name" value="HupE_UreJ"/>
    <property type="match status" value="1"/>
</dbReference>
<evidence type="ECO:0000313" key="4">
    <source>
        <dbReference type="Proteomes" id="UP000028931"/>
    </source>
</evidence>
<reference evidence="3 4" key="1">
    <citation type="submission" date="2014-07" db="EMBL/GenBank/DDBJ databases">
        <authorList>
            <person name="Lee K."/>
            <person name="Lim J.Y."/>
            <person name="Hwang I."/>
        </authorList>
    </citation>
    <scope>NUCLEOTIDE SEQUENCE [LARGE SCALE GENOMIC DNA]</scope>
    <source>
        <strain evidence="3 4">KL28</strain>
    </source>
</reference>
<feature type="transmembrane region" description="Helical" evidence="1">
    <location>
        <begin position="60"/>
        <end position="78"/>
    </location>
</feature>